<keyword evidence="9 16" id="KW-0418">Kinase</keyword>
<feature type="domain" description="Histidine kinase" evidence="15">
    <location>
        <begin position="347"/>
        <end position="547"/>
    </location>
</feature>
<dbReference type="InterPro" id="IPR003594">
    <property type="entry name" value="HATPase_dom"/>
</dbReference>
<keyword evidence="8" id="KW-0547">Nucleotide-binding</keyword>
<dbReference type="SUPFAM" id="SSF55890">
    <property type="entry name" value="Sporulation response regulatory protein Spo0B"/>
    <property type="match status" value="1"/>
</dbReference>
<keyword evidence="10" id="KW-0067">ATP-binding</keyword>
<evidence type="ECO:0000256" key="6">
    <source>
        <dbReference type="ARBA" id="ARBA00022679"/>
    </source>
</evidence>
<dbReference type="InterPro" id="IPR000014">
    <property type="entry name" value="PAS"/>
</dbReference>
<evidence type="ECO:0000259" key="15">
    <source>
        <dbReference type="PROSITE" id="PS50109"/>
    </source>
</evidence>
<comment type="subcellular location">
    <subcellularLocation>
        <location evidence="2">Cell membrane</location>
        <topology evidence="2">Multi-pass membrane protein</topology>
    </subcellularLocation>
</comment>
<dbReference type="InterPro" id="IPR004358">
    <property type="entry name" value="Sig_transdc_His_kin-like_C"/>
</dbReference>
<evidence type="ECO:0000256" key="4">
    <source>
        <dbReference type="ARBA" id="ARBA00022475"/>
    </source>
</evidence>
<keyword evidence="12" id="KW-0902">Two-component regulatory system</keyword>
<keyword evidence="7 14" id="KW-0812">Transmembrane</keyword>
<evidence type="ECO:0000256" key="2">
    <source>
        <dbReference type="ARBA" id="ARBA00004651"/>
    </source>
</evidence>
<dbReference type="Pfam" id="PF02518">
    <property type="entry name" value="HATPase_c"/>
    <property type="match status" value="1"/>
</dbReference>
<evidence type="ECO:0000313" key="16">
    <source>
        <dbReference type="EMBL" id="EAT14691.1"/>
    </source>
</evidence>
<accession>Q1JWV3</accession>
<dbReference type="SMART" id="SM00091">
    <property type="entry name" value="PAS"/>
    <property type="match status" value="1"/>
</dbReference>
<dbReference type="InterPro" id="IPR039506">
    <property type="entry name" value="SPOB_a"/>
</dbReference>
<evidence type="ECO:0000256" key="13">
    <source>
        <dbReference type="ARBA" id="ARBA00023136"/>
    </source>
</evidence>
<dbReference type="Proteomes" id="UP000005695">
    <property type="component" value="Unassembled WGS sequence"/>
</dbReference>
<dbReference type="CDD" id="cd16915">
    <property type="entry name" value="HATPase_DpiB-CitA-like"/>
    <property type="match status" value="1"/>
</dbReference>
<dbReference type="GO" id="GO:0006355">
    <property type="term" value="P:regulation of DNA-templated transcription"/>
    <property type="evidence" value="ECO:0007669"/>
    <property type="project" value="InterPro"/>
</dbReference>
<feature type="transmembrane region" description="Helical" evidence="14">
    <location>
        <begin position="189"/>
        <end position="208"/>
    </location>
</feature>
<protein>
    <recommendedName>
        <fullName evidence="3">histidine kinase</fullName>
        <ecNumber evidence="3">2.7.13.3</ecNumber>
    </recommendedName>
</protein>
<keyword evidence="4" id="KW-1003">Cell membrane</keyword>
<proteinExistence type="predicted"/>
<dbReference type="PRINTS" id="PR00344">
    <property type="entry name" value="BCTRLSENSOR"/>
</dbReference>
<dbReference type="OrthoDB" id="9792686at2"/>
<keyword evidence="5" id="KW-0597">Phosphoprotein</keyword>
<dbReference type="PANTHER" id="PTHR43547">
    <property type="entry name" value="TWO-COMPONENT HISTIDINE KINASE"/>
    <property type="match status" value="1"/>
</dbReference>
<dbReference type="PROSITE" id="PS50109">
    <property type="entry name" value="HIS_KIN"/>
    <property type="match status" value="1"/>
</dbReference>
<dbReference type="PANTHER" id="PTHR43547:SF3">
    <property type="entry name" value="SENSOR PROTEIN CITS"/>
    <property type="match status" value="1"/>
</dbReference>
<evidence type="ECO:0000256" key="7">
    <source>
        <dbReference type="ARBA" id="ARBA00022692"/>
    </source>
</evidence>
<reference evidence="16" key="2">
    <citation type="submission" date="2006-05" db="EMBL/GenBank/DDBJ databases">
        <title>Sequencing of the draft genome and assembly of Desulfuromonas acetoxidans DSM 684.</title>
        <authorList>
            <consortium name="US DOE Joint Genome Institute (JGI-PGF)"/>
            <person name="Copeland A."/>
            <person name="Lucas S."/>
            <person name="Lapidus A."/>
            <person name="Barry K."/>
            <person name="Detter J.C."/>
            <person name="Glavina del Rio T."/>
            <person name="Hammon N."/>
            <person name="Israni S."/>
            <person name="Dalin E."/>
            <person name="Tice H."/>
            <person name="Bruce D."/>
            <person name="Pitluck S."/>
            <person name="Richardson P."/>
        </authorList>
    </citation>
    <scope>NUCLEOTIDE SEQUENCE [LARGE SCALE GENOMIC DNA]</scope>
    <source>
        <strain evidence="16">DSM 684</strain>
    </source>
</reference>
<dbReference type="InterPro" id="IPR035965">
    <property type="entry name" value="PAS-like_dom_sf"/>
</dbReference>
<dbReference type="SUPFAM" id="SSF103190">
    <property type="entry name" value="Sensory domain-like"/>
    <property type="match status" value="1"/>
</dbReference>
<comment type="caution">
    <text evidence="16">The sequence shown here is derived from an EMBL/GenBank/DDBJ whole genome shotgun (WGS) entry which is preliminary data.</text>
</comment>
<dbReference type="SUPFAM" id="SSF55785">
    <property type="entry name" value="PYP-like sensor domain (PAS domain)"/>
    <property type="match status" value="1"/>
</dbReference>
<dbReference type="Gene3D" id="1.10.287.130">
    <property type="match status" value="1"/>
</dbReference>
<dbReference type="InterPro" id="IPR036890">
    <property type="entry name" value="HATPase_C_sf"/>
</dbReference>
<evidence type="ECO:0000256" key="12">
    <source>
        <dbReference type="ARBA" id="ARBA00023012"/>
    </source>
</evidence>
<dbReference type="InterPro" id="IPR016120">
    <property type="entry name" value="Sig_transdc_His_kin_SpoOB"/>
</dbReference>
<dbReference type="InterPro" id="IPR033463">
    <property type="entry name" value="sCache_3"/>
</dbReference>
<dbReference type="GO" id="GO:0000155">
    <property type="term" value="F:phosphorelay sensor kinase activity"/>
    <property type="evidence" value="ECO:0007669"/>
    <property type="project" value="InterPro"/>
</dbReference>
<dbReference type="GO" id="GO:0005524">
    <property type="term" value="F:ATP binding"/>
    <property type="evidence" value="ECO:0007669"/>
    <property type="project" value="UniProtKB-KW"/>
</dbReference>
<evidence type="ECO:0000256" key="1">
    <source>
        <dbReference type="ARBA" id="ARBA00000085"/>
    </source>
</evidence>
<evidence type="ECO:0000256" key="14">
    <source>
        <dbReference type="SAM" id="Phobius"/>
    </source>
</evidence>
<reference evidence="16" key="1">
    <citation type="submission" date="2006-05" db="EMBL/GenBank/DDBJ databases">
        <title>Annotation of the draft genome assembly of Desulfuromonas acetoxidans DSM 684.</title>
        <authorList>
            <consortium name="US DOE Joint Genome Institute (JGI-ORNL)"/>
            <person name="Larimer F."/>
            <person name="Land M."/>
            <person name="Hauser L."/>
        </authorList>
    </citation>
    <scope>NUCLEOTIDE SEQUENCE [LARGE SCALE GENOMIC DNA]</scope>
    <source>
        <strain evidence="16">DSM 684</strain>
    </source>
</reference>
<feature type="transmembrane region" description="Helical" evidence="14">
    <location>
        <begin position="20"/>
        <end position="46"/>
    </location>
</feature>
<dbReference type="EC" id="2.7.13.3" evidence="3"/>
<organism evidence="16 17">
    <name type="scientific">Desulfuromonas acetoxidans (strain DSM 684 / 11070)</name>
    <dbReference type="NCBI Taxonomy" id="281689"/>
    <lineage>
        <taxon>Bacteria</taxon>
        <taxon>Pseudomonadati</taxon>
        <taxon>Thermodesulfobacteriota</taxon>
        <taxon>Desulfuromonadia</taxon>
        <taxon>Desulfuromonadales</taxon>
        <taxon>Desulfuromonadaceae</taxon>
        <taxon>Desulfuromonas</taxon>
    </lineage>
</organism>
<evidence type="ECO:0000256" key="8">
    <source>
        <dbReference type="ARBA" id="ARBA00022741"/>
    </source>
</evidence>
<dbReference type="InterPro" id="IPR013767">
    <property type="entry name" value="PAS_fold"/>
</dbReference>
<evidence type="ECO:0000256" key="5">
    <source>
        <dbReference type="ARBA" id="ARBA00022553"/>
    </source>
</evidence>
<gene>
    <name evidence="16" type="ORF">Dace_0656</name>
</gene>
<dbReference type="Gene3D" id="3.30.565.10">
    <property type="entry name" value="Histidine kinase-like ATPase, C-terminal domain"/>
    <property type="match status" value="1"/>
</dbReference>
<keyword evidence="17" id="KW-1185">Reference proteome</keyword>
<dbReference type="Pfam" id="PF00989">
    <property type="entry name" value="PAS"/>
    <property type="match status" value="1"/>
</dbReference>
<keyword evidence="6" id="KW-0808">Transferase</keyword>
<dbReference type="Pfam" id="PF17203">
    <property type="entry name" value="sCache_3_2"/>
    <property type="match status" value="1"/>
</dbReference>
<comment type="catalytic activity">
    <reaction evidence="1">
        <text>ATP + protein L-histidine = ADP + protein N-phospho-L-histidine.</text>
        <dbReference type="EC" id="2.7.13.3"/>
    </reaction>
</comment>
<evidence type="ECO:0000256" key="10">
    <source>
        <dbReference type="ARBA" id="ARBA00022840"/>
    </source>
</evidence>
<evidence type="ECO:0000313" key="17">
    <source>
        <dbReference type="Proteomes" id="UP000005695"/>
    </source>
</evidence>
<dbReference type="InterPro" id="IPR005467">
    <property type="entry name" value="His_kinase_dom"/>
</dbReference>
<keyword evidence="13 14" id="KW-0472">Membrane</keyword>
<dbReference type="Gene3D" id="3.30.450.20">
    <property type="entry name" value="PAS domain"/>
    <property type="match status" value="2"/>
</dbReference>
<sequence length="552" mass="61026">MDVNRLLRGLRRFEPRTLYGQMLVLVLVVALIEVFISGAIFAGLIGSISEKQIGRRALDIAHSVAVMPVVVEALQHPKGEHPQIQQLAEAIRAQTVAEYVMVADRNGRRLSHPEQERIGKKFVGGDEVAALEEGRSYTSKAKGTLGYSLRGIVPVFDAEHAIIGFVAVGYLSQDIAEIVYGYQREPRTYILMMIVIALLSASFIARFVKKQTLGLEPQEIAALYQERDAILQSIRAGIIAVDAASRIRLINQAALVHTGLDGSNSLVGRTVADVFANSDFKPLLQAGEEIHFKELVIDGQPMFFTSVPIIYQGEVSGSVASFRRKEELDRLEEELRQTREFTEMLRVQAHEYSNKLHTLSGLLQIQAYDEALDLIVREAEDYQSLIQFLTRAVPHPMISAIILGKYNRAQELKVAFAIDPDSSMADIPDSLNQQNLVTILGNLLDNALEAAQRYGQRPAKIQLFMTDIGHDLIFEIEDSGRGIEPEEQEHVFIKGYSSKVDTGASPSAHGVGLYLVQEKVKELAGQVTISTGELGGALFTVMIPKQSHREEG</sequence>
<name>Q1JWV3_DESA6</name>
<dbReference type="EMBL" id="AAEW02000019">
    <property type="protein sequence ID" value="EAT14691.1"/>
    <property type="molecule type" value="Genomic_DNA"/>
</dbReference>
<dbReference type="AlphaFoldDB" id="Q1JWV3"/>
<keyword evidence="11 14" id="KW-1133">Transmembrane helix</keyword>
<evidence type="ECO:0000256" key="9">
    <source>
        <dbReference type="ARBA" id="ARBA00022777"/>
    </source>
</evidence>
<dbReference type="SUPFAM" id="SSF55874">
    <property type="entry name" value="ATPase domain of HSP90 chaperone/DNA topoisomerase II/histidine kinase"/>
    <property type="match status" value="1"/>
</dbReference>
<dbReference type="InterPro" id="IPR029151">
    <property type="entry name" value="Sensor-like_sf"/>
</dbReference>
<dbReference type="SMART" id="SM00387">
    <property type="entry name" value="HATPase_c"/>
    <property type="match status" value="1"/>
</dbReference>
<evidence type="ECO:0000256" key="11">
    <source>
        <dbReference type="ARBA" id="ARBA00022989"/>
    </source>
</evidence>
<evidence type="ECO:0000256" key="3">
    <source>
        <dbReference type="ARBA" id="ARBA00012438"/>
    </source>
</evidence>
<dbReference type="RefSeq" id="WP_006002205.1">
    <property type="nucleotide sequence ID" value="NZ_AAEW02000019.1"/>
</dbReference>
<dbReference type="GO" id="GO:0005886">
    <property type="term" value="C:plasma membrane"/>
    <property type="evidence" value="ECO:0007669"/>
    <property type="project" value="UniProtKB-SubCell"/>
</dbReference>
<dbReference type="Pfam" id="PF14689">
    <property type="entry name" value="SPOB_a"/>
    <property type="match status" value="1"/>
</dbReference>